<dbReference type="Proteomes" id="UP001477947">
    <property type="component" value="Chromosome"/>
</dbReference>
<evidence type="ECO:0000313" key="3">
    <source>
        <dbReference type="Proteomes" id="UP001477947"/>
    </source>
</evidence>
<organism evidence="2 3">
    <name type="scientific">Terrisporobacter petrolearius</name>
    <dbReference type="NCBI Taxonomy" id="1460447"/>
    <lineage>
        <taxon>Bacteria</taxon>
        <taxon>Bacillati</taxon>
        <taxon>Bacillota</taxon>
        <taxon>Clostridia</taxon>
        <taxon>Peptostreptococcales</taxon>
        <taxon>Peptostreptococcaceae</taxon>
        <taxon>Terrisporobacter</taxon>
    </lineage>
</organism>
<reference evidence="2 3" key="1">
    <citation type="submission" date="2024-04" db="EMBL/GenBank/DDBJ databases">
        <title>Isolation and characterization of novel acetogenic strains of the genera Terrisporobacter and Acetoanaerobium.</title>
        <authorList>
            <person name="Boeer T."/>
            <person name="Schueler M.A."/>
            <person name="Lueschen A."/>
            <person name="Eysell L."/>
            <person name="Droege J."/>
            <person name="Heinemann M."/>
            <person name="Engelhardt L."/>
            <person name="Basen M."/>
            <person name="Daniel R."/>
        </authorList>
    </citation>
    <scope>NUCLEOTIDE SEQUENCE [LARGE SCALE GENOMIC DNA]</scope>
    <source>
        <strain evidence="2 3">ELB</strain>
    </source>
</reference>
<proteinExistence type="predicted"/>
<protein>
    <submittedName>
        <fullName evidence="2">Uncharacterized protein</fullName>
    </submittedName>
</protein>
<evidence type="ECO:0000256" key="1">
    <source>
        <dbReference type="SAM" id="MobiDB-lite"/>
    </source>
</evidence>
<feature type="compositionally biased region" description="Basic residues" evidence="1">
    <location>
        <begin position="112"/>
        <end position="124"/>
    </location>
</feature>
<feature type="region of interest" description="Disordered" evidence="1">
    <location>
        <begin position="86"/>
        <end position="133"/>
    </location>
</feature>
<dbReference type="EMBL" id="CP154622">
    <property type="protein sequence ID" value="XAM42955.1"/>
    <property type="molecule type" value="Genomic_DNA"/>
</dbReference>
<sequence length="133" mass="15268">MKKVDPKTLEKFAKEKNIDKNKVEKIAEGYKGKSEDELIDELVKIGKNLKGKDEVVSKFKNFLDPKQQEKLDTIMNKITDAEVQEKVKKNTKKTKSINKNNNTQVEESTPTTKKKVKKVKRVKKSSRDSSSNN</sequence>
<name>A0ABZ3FK95_9FIRM</name>
<gene>
    <name evidence="2" type="ORF">TPELB_32700</name>
</gene>
<accession>A0ABZ3FK95</accession>
<dbReference type="RefSeq" id="WP_148556053.1">
    <property type="nucleotide sequence ID" value="NZ_CP154622.1"/>
</dbReference>
<evidence type="ECO:0000313" key="2">
    <source>
        <dbReference type="EMBL" id="XAM42955.1"/>
    </source>
</evidence>
<keyword evidence="3" id="KW-1185">Reference proteome</keyword>